<dbReference type="GO" id="GO:0006289">
    <property type="term" value="P:nucleotide-excision repair"/>
    <property type="evidence" value="ECO:0007669"/>
    <property type="project" value="InterPro"/>
</dbReference>
<protein>
    <recommendedName>
        <fullName evidence="9">RNA polymerase II transcription factor B subunit 2</fullName>
    </recommendedName>
</protein>
<dbReference type="GO" id="GO:0005675">
    <property type="term" value="C:transcription factor TFIIH holo complex"/>
    <property type="evidence" value="ECO:0007669"/>
    <property type="project" value="TreeGrafter"/>
</dbReference>
<evidence type="ECO:0000256" key="9">
    <source>
        <dbReference type="RuleBase" id="RU364024"/>
    </source>
</evidence>
<dbReference type="InterPro" id="IPR004598">
    <property type="entry name" value="TFIIH_p52/Tfb2"/>
</dbReference>
<dbReference type="GO" id="GO:0003690">
    <property type="term" value="F:double-stranded DNA binding"/>
    <property type="evidence" value="ECO:0007669"/>
    <property type="project" value="TreeGrafter"/>
</dbReference>
<comment type="subcellular location">
    <subcellularLocation>
        <location evidence="2 9">Nucleus</location>
    </subcellularLocation>
</comment>
<reference evidence="11" key="1">
    <citation type="journal article" date="2022" name="IScience">
        <title>Evolution of zygomycete secretomes and the origins of terrestrial fungal ecologies.</title>
        <authorList>
            <person name="Chang Y."/>
            <person name="Wang Y."/>
            <person name="Mondo S."/>
            <person name="Ahrendt S."/>
            <person name="Andreopoulos W."/>
            <person name="Barry K."/>
            <person name="Beard J."/>
            <person name="Benny G.L."/>
            <person name="Blankenship S."/>
            <person name="Bonito G."/>
            <person name="Cuomo C."/>
            <person name="Desiro A."/>
            <person name="Gervers K.A."/>
            <person name="Hundley H."/>
            <person name="Kuo A."/>
            <person name="LaButti K."/>
            <person name="Lang B.F."/>
            <person name="Lipzen A."/>
            <person name="O'Donnell K."/>
            <person name="Pangilinan J."/>
            <person name="Reynolds N."/>
            <person name="Sandor L."/>
            <person name="Smith M.E."/>
            <person name="Tsang A."/>
            <person name="Grigoriev I.V."/>
            <person name="Stajich J.E."/>
            <person name="Spatafora J.W."/>
        </authorList>
    </citation>
    <scope>NUCLEOTIDE SEQUENCE</scope>
    <source>
        <strain evidence="11">RSA 2281</strain>
    </source>
</reference>
<evidence type="ECO:0000313" key="11">
    <source>
        <dbReference type="EMBL" id="KAI9248865.1"/>
    </source>
</evidence>
<comment type="caution">
    <text evidence="11">The sequence shown here is derived from an EMBL/GenBank/DDBJ whole genome shotgun (WGS) entry which is preliminary data.</text>
</comment>
<dbReference type="NCBIfam" id="TIGR00625">
    <property type="entry name" value="tfb2"/>
    <property type="match status" value="1"/>
</dbReference>
<keyword evidence="4 9" id="KW-0227">DNA damage</keyword>
<dbReference type="GO" id="GO:0000439">
    <property type="term" value="C:transcription factor TFIIH core complex"/>
    <property type="evidence" value="ECO:0007669"/>
    <property type="project" value="InterPro"/>
</dbReference>
<organism evidence="11 12">
    <name type="scientific">Phascolomyces articulosus</name>
    <dbReference type="NCBI Taxonomy" id="60185"/>
    <lineage>
        <taxon>Eukaryota</taxon>
        <taxon>Fungi</taxon>
        <taxon>Fungi incertae sedis</taxon>
        <taxon>Mucoromycota</taxon>
        <taxon>Mucoromycotina</taxon>
        <taxon>Mucoromycetes</taxon>
        <taxon>Mucorales</taxon>
        <taxon>Lichtheimiaceae</taxon>
        <taxon>Phascolomyces</taxon>
    </lineage>
</organism>
<dbReference type="PANTHER" id="PTHR13152">
    <property type="entry name" value="TFIIH, POLYPEPTIDE 4"/>
    <property type="match status" value="1"/>
</dbReference>
<evidence type="ECO:0000256" key="2">
    <source>
        <dbReference type="ARBA" id="ARBA00004123"/>
    </source>
</evidence>
<evidence type="ECO:0000259" key="10">
    <source>
        <dbReference type="Pfam" id="PF18307"/>
    </source>
</evidence>
<proteinExistence type="inferred from homology"/>
<comment type="similarity">
    <text evidence="3 9">Belongs to the TFB2 family.</text>
</comment>
<reference evidence="11" key="2">
    <citation type="submission" date="2023-02" db="EMBL/GenBank/DDBJ databases">
        <authorList>
            <consortium name="DOE Joint Genome Institute"/>
            <person name="Mondo S.J."/>
            <person name="Chang Y."/>
            <person name="Wang Y."/>
            <person name="Ahrendt S."/>
            <person name="Andreopoulos W."/>
            <person name="Barry K."/>
            <person name="Beard J."/>
            <person name="Benny G.L."/>
            <person name="Blankenship S."/>
            <person name="Bonito G."/>
            <person name="Cuomo C."/>
            <person name="Desiro A."/>
            <person name="Gervers K.A."/>
            <person name="Hundley H."/>
            <person name="Kuo A."/>
            <person name="LaButti K."/>
            <person name="Lang B.F."/>
            <person name="Lipzen A."/>
            <person name="O'Donnell K."/>
            <person name="Pangilinan J."/>
            <person name="Reynolds N."/>
            <person name="Sandor L."/>
            <person name="Smith M.W."/>
            <person name="Tsang A."/>
            <person name="Grigoriev I.V."/>
            <person name="Stajich J.E."/>
            <person name="Spatafora J.W."/>
        </authorList>
    </citation>
    <scope>NUCLEOTIDE SEQUENCE</scope>
    <source>
        <strain evidence="11">RSA 2281</strain>
    </source>
</reference>
<evidence type="ECO:0000313" key="12">
    <source>
        <dbReference type="Proteomes" id="UP001209540"/>
    </source>
</evidence>
<keyword evidence="5 9" id="KW-0805">Transcription regulation</keyword>
<evidence type="ECO:0000256" key="3">
    <source>
        <dbReference type="ARBA" id="ARBA00007132"/>
    </source>
</evidence>
<evidence type="ECO:0000256" key="4">
    <source>
        <dbReference type="ARBA" id="ARBA00022763"/>
    </source>
</evidence>
<sequence length="484" mass="55025">MSVDNFKTNIYEYLETLPTLTFLRLFEKPATCLAIFRLLPSIGRQIVMSFLYVETDIQIQDVNNWVNKDGEKMLPEALHKLARLRILNHQNNILIMNETFRKEFRNALTGGGAQQSFGLPCTTPDKHSVDIPFLDQYATQQWESILHYMVGTSSSKKPSRGVLNLLQRSQLMQPSSSDNADGLQITNKGFQFLLQDVNTQVWAFLLQYLNMAEVLQMDLVEVLNFLFQLGSLELGENYSVETLTQTQQQMLEDLRDYGIVYQRKRGSRRYYPTRLATTLTSGNMAIAGAALKNVTAGDTSKPATVNGATGATAATGADEESEQGFIILETNYRIYAYTESPLQIAVLNLFVQLQSRFRNMVAGVITRDSVRNALIKGITARQMISYLETHAHPQMKKKTPILPLTVVDQIQLWEMERCRLKSHEAYLYHEFNMQADFDAAEKHARDIDVLLWSNPKKRTMVIAHGGHDQVKGFVKRRLQNPSRG</sequence>
<dbReference type="EMBL" id="JAIXMP010000037">
    <property type="protein sequence ID" value="KAI9248865.1"/>
    <property type="molecule type" value="Genomic_DNA"/>
</dbReference>
<keyword evidence="7 9" id="KW-0234">DNA repair</keyword>
<dbReference type="FunFam" id="3.30.70.2610:FF:000001">
    <property type="entry name" value="General transcription factor IIH subunit 4"/>
    <property type="match status" value="1"/>
</dbReference>
<feature type="domain" description="Transcription factor Tfb2 C-terminal" evidence="10">
    <location>
        <begin position="408"/>
        <end position="475"/>
    </location>
</feature>
<evidence type="ECO:0000256" key="7">
    <source>
        <dbReference type="ARBA" id="ARBA00023204"/>
    </source>
</evidence>
<keyword evidence="12" id="KW-1185">Reference proteome</keyword>
<dbReference type="GO" id="GO:0001671">
    <property type="term" value="F:ATPase activator activity"/>
    <property type="evidence" value="ECO:0007669"/>
    <property type="project" value="InterPro"/>
</dbReference>
<dbReference type="Proteomes" id="UP001209540">
    <property type="component" value="Unassembled WGS sequence"/>
</dbReference>
<dbReference type="InterPro" id="IPR040662">
    <property type="entry name" value="Tfb2_C"/>
</dbReference>
<dbReference type="PANTHER" id="PTHR13152:SF0">
    <property type="entry name" value="GENERAL TRANSCRIPTION FACTOR IIH SUBUNIT 4"/>
    <property type="match status" value="1"/>
</dbReference>
<evidence type="ECO:0000256" key="1">
    <source>
        <dbReference type="ARBA" id="ARBA00002817"/>
    </source>
</evidence>
<comment type="function">
    <text evidence="1">Component of the general transcription and DNA repair factor IIH (TFIIH) core complex, which is involved in general and transcription-coupled nucleotide excision repair (NER) of damaged DNA and, when complexed to TFIIK, in RNA transcription by RNA polymerase II. In NER, TFIIH acts by opening DNA around the lesion to allow the excision of the damaged oligonucleotide and its replacement by a new DNA fragment. In transcription, TFIIH has an essential role in transcription initiation. When the pre-initiation complex (PIC) has been established, TFIIH is required for promoter opening and promoter escape. Phosphorylation of the C-terminal tail (CTD) of the largest subunit of RNA polymerase II by the kinase module TFIIK controls the initiation of transcription.</text>
</comment>
<evidence type="ECO:0000256" key="6">
    <source>
        <dbReference type="ARBA" id="ARBA00023163"/>
    </source>
</evidence>
<accession>A0AAD5P9A7</accession>
<dbReference type="GO" id="GO:0006366">
    <property type="term" value="P:transcription by RNA polymerase II"/>
    <property type="evidence" value="ECO:0007669"/>
    <property type="project" value="UniProtKB-ARBA"/>
</dbReference>
<evidence type="ECO:0000256" key="8">
    <source>
        <dbReference type="ARBA" id="ARBA00023242"/>
    </source>
</evidence>
<keyword evidence="8 9" id="KW-0539">Nucleus</keyword>
<dbReference type="AlphaFoldDB" id="A0AAD5P9A7"/>
<dbReference type="Pfam" id="PF03849">
    <property type="entry name" value="Tfb2"/>
    <property type="match status" value="1"/>
</dbReference>
<gene>
    <name evidence="11" type="ORF">BDA99DRAFT_524655</name>
</gene>
<name>A0AAD5P9A7_9FUNG</name>
<keyword evidence="6 9" id="KW-0804">Transcription</keyword>
<evidence type="ECO:0000256" key="5">
    <source>
        <dbReference type="ARBA" id="ARBA00023015"/>
    </source>
</evidence>
<comment type="function">
    <text evidence="9">Component of the general transcription and DNA repair factor IIH (TFIIH) core complex which is involved in general and transcription-coupled nucleotide excision repair (NER) of damaged DNA.</text>
</comment>
<dbReference type="Gene3D" id="3.30.70.2610">
    <property type="match status" value="1"/>
</dbReference>
<dbReference type="Pfam" id="PF18307">
    <property type="entry name" value="Tfb2_C"/>
    <property type="match status" value="1"/>
</dbReference>